<dbReference type="EMBL" id="CAJVQB010001675">
    <property type="protein sequence ID" value="CAG8545620.1"/>
    <property type="molecule type" value="Genomic_DNA"/>
</dbReference>
<evidence type="ECO:0000313" key="1">
    <source>
        <dbReference type="EMBL" id="CAG8545620.1"/>
    </source>
</evidence>
<reference evidence="1 2" key="1">
    <citation type="submission" date="2021-06" db="EMBL/GenBank/DDBJ databases">
        <authorList>
            <person name="Kallberg Y."/>
            <person name="Tangrot J."/>
            <person name="Rosling A."/>
        </authorList>
    </citation>
    <scope>NUCLEOTIDE SEQUENCE [LARGE SCALE GENOMIC DNA]</scope>
    <source>
        <strain evidence="1 2">120-4 pot B 10/14</strain>
    </source>
</reference>
<keyword evidence="2" id="KW-1185">Reference proteome</keyword>
<proteinExistence type="predicted"/>
<sequence length="429" mass="51505">MSYLDEPIENNWLGDCIFYDNGDFISIKNLSKESWKINNSIFIEPTNFVWNNLCNKENFILLDTYGTLTQWNLNTLSFEKQYHLGLNRILTHFNVENALSIFNKESTLLAVFLEDTSKTYNIIISVYLTENSLLLSQCKYRKESKLLYWEFISFDEGERLILFFENGKLEIQDPYDLKNNKQDKINEKIYIVPDRQILVQEISKQQWIKYLREKLGDHNKIRALPRKSQVKDFLQTIIQDYDKYESILYNNIENQTYESKNLLVKWIVTQDKDKNLTIVQAMKAKKYEPAEEDWKSVDKWKINSEYLSDQNRKFVYKCKLLDNRDLIMITSIGLLILTIQSIEQKDKIRFRYYRGSGFPFNQKYIDDKKEKKRRNRLDNKSYKNKYKVFIADREPIQKLLNDIKDHPSLSPDFQSITNYRENRDLSIFF</sequence>
<dbReference type="Proteomes" id="UP000789901">
    <property type="component" value="Unassembled WGS sequence"/>
</dbReference>
<comment type="caution">
    <text evidence="1">The sequence shown here is derived from an EMBL/GenBank/DDBJ whole genome shotgun (WGS) entry which is preliminary data.</text>
</comment>
<evidence type="ECO:0000313" key="2">
    <source>
        <dbReference type="Proteomes" id="UP000789901"/>
    </source>
</evidence>
<organism evidence="1 2">
    <name type="scientific">Gigaspora margarita</name>
    <dbReference type="NCBI Taxonomy" id="4874"/>
    <lineage>
        <taxon>Eukaryota</taxon>
        <taxon>Fungi</taxon>
        <taxon>Fungi incertae sedis</taxon>
        <taxon>Mucoromycota</taxon>
        <taxon>Glomeromycotina</taxon>
        <taxon>Glomeromycetes</taxon>
        <taxon>Diversisporales</taxon>
        <taxon>Gigasporaceae</taxon>
        <taxon>Gigaspora</taxon>
    </lineage>
</organism>
<protein>
    <submittedName>
        <fullName evidence="1">7464_t:CDS:1</fullName>
    </submittedName>
</protein>
<accession>A0ABN7UCK7</accession>
<name>A0ABN7UCK7_GIGMA</name>
<gene>
    <name evidence="1" type="ORF">GMARGA_LOCUS4302</name>
</gene>